<evidence type="ECO:0000256" key="1">
    <source>
        <dbReference type="SAM" id="MobiDB-lite"/>
    </source>
</evidence>
<sequence length="762" mass="87066">MDANNSVHEQKITSCSPKADQNGLNNSTSVDKAKTPFEKHTKTFLPLRDEGNDRGQLEQKQYRQPSSSKVDNRGGQDNSTAAKKAVTTKRKSVVGPSHSSDHDVDDDNSSNEQTHPSSHPRAKKIRLKNPTTVRKTKTLLEKNTKISSGERDEELQAAHGLQAHGKEDFYFEYLYMPIGSQFQNLSSAINMDFDRDVDDNVDHIHDEDEEMEEQYDNTDEVENIIKEIFGSSDDEHDEEDDGGDDGGSDGDDEEEKRNEMWQNISSDKDQEEMNILSDRRFVVGERELLDLLKRSTCTECGDPIIQSSIVEAEKIAAGVKYKYTYTNGHVGKWISIPFYGGRSAVAILLQLMVLLSGASWDQVNMGAKFINLAIGSARQFYRMQLQYRVAVQKVFTKHMEDIGDKLKEIPLSLAVDVRYDTPGFCANKSTAVFMDVNSKHIIHLEIGDSREVGRHSPKMERLLIERGLNYILNVSPYVVCEIISDASRNIISMMRTDPFKHLQHSLDIWHKAKKLAFLLGEIAKKAANKDLLPWIRPIINHFWYCCSASKGNVEKLLKKWFGILHHVTNQHFWPGGRCHHTENNLESLSSNRKWLHRNSSAFQELRKAITNRDWCGSMAFYINCQQTWAIENFFSHTLLHYVPKRVSYSYDSYTIRNMLAVMDHNNHLHRLPQVTESGLPYVYSHFSRKTKQWVAYEKKSIKEYSYIPGLIITCMKEIYGRSCAGYTRTRQSKDLDNISANLSGSSNPGSRVLLAEMKSRKK</sequence>
<feature type="compositionally biased region" description="Basic residues" evidence="1">
    <location>
        <begin position="118"/>
        <end position="127"/>
    </location>
</feature>
<dbReference type="EnsemblMetazoa" id="G8348.1">
    <property type="protein sequence ID" value="G8348.1:cds"/>
    <property type="gene ID" value="G8348"/>
</dbReference>
<feature type="compositionally biased region" description="Acidic residues" evidence="1">
    <location>
        <begin position="232"/>
        <end position="254"/>
    </location>
</feature>
<feature type="compositionally biased region" description="Polar residues" evidence="1">
    <location>
        <begin position="1"/>
        <end position="16"/>
    </location>
</feature>
<dbReference type="PANTHER" id="PTHR31751:SF7">
    <property type="entry name" value="THAP-TYPE DOMAIN-CONTAINING PROTEIN"/>
    <property type="match status" value="1"/>
</dbReference>
<keyword evidence="3" id="KW-1185">Reference proteome</keyword>
<dbReference type="AlphaFoldDB" id="A0A8W8NZ02"/>
<reference evidence="2" key="1">
    <citation type="submission" date="2022-08" db="UniProtKB">
        <authorList>
            <consortium name="EnsemblMetazoa"/>
        </authorList>
    </citation>
    <scope>IDENTIFICATION</scope>
    <source>
        <strain evidence="2">05x7-T-G4-1.051#20</strain>
    </source>
</reference>
<protein>
    <submittedName>
        <fullName evidence="2">Uncharacterized protein</fullName>
    </submittedName>
</protein>
<accession>A0A8W8NZ02</accession>
<feature type="compositionally biased region" description="Basic and acidic residues" evidence="1">
    <location>
        <begin position="31"/>
        <end position="61"/>
    </location>
</feature>
<evidence type="ECO:0000313" key="2">
    <source>
        <dbReference type="EnsemblMetazoa" id="G8348.1:cds"/>
    </source>
</evidence>
<organism evidence="2 3">
    <name type="scientific">Magallana gigas</name>
    <name type="common">Pacific oyster</name>
    <name type="synonym">Crassostrea gigas</name>
    <dbReference type="NCBI Taxonomy" id="29159"/>
    <lineage>
        <taxon>Eukaryota</taxon>
        <taxon>Metazoa</taxon>
        <taxon>Spiralia</taxon>
        <taxon>Lophotrochozoa</taxon>
        <taxon>Mollusca</taxon>
        <taxon>Bivalvia</taxon>
        <taxon>Autobranchia</taxon>
        <taxon>Pteriomorphia</taxon>
        <taxon>Ostreida</taxon>
        <taxon>Ostreoidea</taxon>
        <taxon>Ostreidae</taxon>
        <taxon>Magallana</taxon>
    </lineage>
</organism>
<proteinExistence type="predicted"/>
<feature type="region of interest" description="Disordered" evidence="1">
    <location>
        <begin position="230"/>
        <end position="257"/>
    </location>
</feature>
<name>A0A8W8NZ02_MAGGI</name>
<dbReference type="Proteomes" id="UP000005408">
    <property type="component" value="Unassembled WGS sequence"/>
</dbReference>
<evidence type="ECO:0000313" key="3">
    <source>
        <dbReference type="Proteomes" id="UP000005408"/>
    </source>
</evidence>
<feature type="region of interest" description="Disordered" evidence="1">
    <location>
        <begin position="1"/>
        <end position="134"/>
    </location>
</feature>
<dbReference type="PANTHER" id="PTHR31751">
    <property type="entry name" value="SI:CH211-108C17.2-RELATED-RELATED"/>
    <property type="match status" value="1"/>
</dbReference>